<proteinExistence type="predicted"/>
<dbReference type="OrthoDB" id="426718at2759"/>
<dbReference type="AlphaFoldDB" id="A0A8X7QZL2"/>
<dbReference type="EMBL" id="JAAMPC010000011">
    <property type="protein sequence ID" value="KAG2279863.1"/>
    <property type="molecule type" value="Genomic_DNA"/>
</dbReference>
<gene>
    <name evidence="4" type="ORF">Bca52824_051083</name>
</gene>
<reference evidence="4 5" key="1">
    <citation type="submission" date="2020-02" db="EMBL/GenBank/DDBJ databases">
        <authorList>
            <person name="Ma Q."/>
            <person name="Huang Y."/>
            <person name="Song X."/>
            <person name="Pei D."/>
        </authorList>
    </citation>
    <scope>NUCLEOTIDE SEQUENCE [LARGE SCALE GENOMIC DNA]</scope>
    <source>
        <strain evidence="4">Sxm20200214</strain>
        <tissue evidence="4">Leaf</tissue>
    </source>
</reference>
<feature type="domain" description="Fungal lipase-type" evidence="3">
    <location>
        <begin position="420"/>
        <end position="559"/>
    </location>
</feature>
<comment type="caution">
    <text evidence="4">The sequence shown here is derived from an EMBL/GenBank/DDBJ whole genome shotgun (WGS) entry which is preliminary data.</text>
</comment>
<dbReference type="Gene3D" id="3.40.50.1820">
    <property type="entry name" value="alpha/beta hydrolase"/>
    <property type="match status" value="3"/>
</dbReference>
<feature type="domain" description="Fungal lipase-type" evidence="3">
    <location>
        <begin position="742"/>
        <end position="881"/>
    </location>
</feature>
<dbReference type="GO" id="GO:0016787">
    <property type="term" value="F:hydrolase activity"/>
    <property type="evidence" value="ECO:0007669"/>
    <property type="project" value="UniProtKB-KW"/>
</dbReference>
<evidence type="ECO:0000313" key="4">
    <source>
        <dbReference type="EMBL" id="KAG2279863.1"/>
    </source>
</evidence>
<dbReference type="Pfam" id="PF01764">
    <property type="entry name" value="Lipase_3"/>
    <property type="match status" value="3"/>
</dbReference>
<dbReference type="InterPro" id="IPR051218">
    <property type="entry name" value="Sec_MonoDiacylglyc_Lipase"/>
</dbReference>
<dbReference type="CDD" id="cd00519">
    <property type="entry name" value="Lipase_3"/>
    <property type="match status" value="3"/>
</dbReference>
<evidence type="ECO:0000259" key="3">
    <source>
        <dbReference type="Pfam" id="PF01764"/>
    </source>
</evidence>
<sequence>MGQRRWVFLLAMFAFLLSFSSGTGVLKLKSDDSPPLYNHTLTMTLVEYASAVYMSDLSELFNWTCKRCNGFTKGFEVIEIIFDVEHCLQAYVGVAKDLNAIIIAFRGTQEHSIQNWVSDLFWKQLDLNYPDMSDAMVHHGFYSAYHNTTVRPAVLGAVQRAKKSYGPNINIMVTGHSMGGAMATFCGLDLVVNGGEENVQVMTFGQPRVGNAAFASYYSLLVPNTFRITHDHDIVPHLPPYYNHFPQKTYHHFPTEVWLRDVSSLNHSVEKVCDNTGEDPTCSRSVKGNSISDHLSYFGVELHCETWRQCSIVMSHEMDRFSKKDSKGNLIMSRTVPSTNVEVLKLKSYDGRPVYNHTLALTLVEYTSAVYMSDLAQLFTWTCERCNGLTKGFQVIEIIVDIEYCLQAYVGVAKDLNAIIIAFRGTQEHSIQNWISDLFWKQLDLNYPDMPDAMVHHGFYTAYHNTTVRPAVLGAVKLAKKFYGANINTIMVTGHSMGGAMAAFCGLDLVVNEGEENVQVMTFGQPRIGNADFASYYSLLVPNTFRITHDHDIVPHLPPYFYYFPRKTYHHFPTEVWVRDLSVLKLVRFGVEKVCDNTGEDPTCCRSVKGNSISDHLSYFGVELHCETWRQCSIVMSHEMDRFSKKDSKGNLIMSRTVPSTNVEVLKLKSYDGRPVYNHTLALTLVEYTSAVYMSDLAQLFTWTCERCNGLTKGFQVIEIIVDIEYCLQAYVGVAKDLNAIIIAFRGTQEHSIQNWISDLFWKQLDLNYPDMPDAMVHHGFYTAYHNTTVRPAVLGAVKLAKKFYGANINTIMVTGHSMGGAMAAFCGLDLVVNEGEENVQVMTFGQPRIGNADFASYYSLLVPNTFRITHDHDIVPHLPPYFYYFPRKTYHHFPTEVWVRDLSVLKLVRFGVEKVCDNTGEDPTCCRSVMGRSISDHLTYFGVDLMCESWRQCNIVMSNEVERYSRKDSKGNIFMSRTVPSTETKTLSKTGVSSL</sequence>
<dbReference type="PANTHER" id="PTHR45856:SF11">
    <property type="entry name" value="FUNGAL LIPASE-LIKE DOMAIN-CONTAINING PROTEIN"/>
    <property type="match status" value="1"/>
</dbReference>
<dbReference type="InterPro" id="IPR029058">
    <property type="entry name" value="AB_hydrolase_fold"/>
</dbReference>
<evidence type="ECO:0000313" key="5">
    <source>
        <dbReference type="Proteomes" id="UP000886595"/>
    </source>
</evidence>
<evidence type="ECO:0000256" key="2">
    <source>
        <dbReference type="SAM" id="SignalP"/>
    </source>
</evidence>
<protein>
    <recommendedName>
        <fullName evidence="3">Fungal lipase-type domain-containing protein</fullName>
    </recommendedName>
</protein>
<dbReference type="GO" id="GO:0006629">
    <property type="term" value="P:lipid metabolic process"/>
    <property type="evidence" value="ECO:0007669"/>
    <property type="project" value="InterPro"/>
</dbReference>
<dbReference type="Proteomes" id="UP000886595">
    <property type="component" value="Unassembled WGS sequence"/>
</dbReference>
<dbReference type="SUPFAM" id="SSF53474">
    <property type="entry name" value="alpha/beta-Hydrolases"/>
    <property type="match status" value="3"/>
</dbReference>
<accession>A0A8X7QZL2</accession>
<organism evidence="4 5">
    <name type="scientific">Brassica carinata</name>
    <name type="common">Ethiopian mustard</name>
    <name type="synonym">Abyssinian cabbage</name>
    <dbReference type="NCBI Taxonomy" id="52824"/>
    <lineage>
        <taxon>Eukaryota</taxon>
        <taxon>Viridiplantae</taxon>
        <taxon>Streptophyta</taxon>
        <taxon>Embryophyta</taxon>
        <taxon>Tracheophyta</taxon>
        <taxon>Spermatophyta</taxon>
        <taxon>Magnoliopsida</taxon>
        <taxon>eudicotyledons</taxon>
        <taxon>Gunneridae</taxon>
        <taxon>Pentapetalae</taxon>
        <taxon>rosids</taxon>
        <taxon>malvids</taxon>
        <taxon>Brassicales</taxon>
        <taxon>Brassicaceae</taxon>
        <taxon>Brassiceae</taxon>
        <taxon>Brassica</taxon>
    </lineage>
</organism>
<feature type="domain" description="Fungal lipase-type" evidence="3">
    <location>
        <begin position="102"/>
        <end position="241"/>
    </location>
</feature>
<dbReference type="PANTHER" id="PTHR45856">
    <property type="entry name" value="ALPHA/BETA-HYDROLASES SUPERFAMILY PROTEIN"/>
    <property type="match status" value="1"/>
</dbReference>
<keyword evidence="2" id="KW-0732">Signal</keyword>
<feature type="chain" id="PRO_5036442893" description="Fungal lipase-type domain-containing protein" evidence="2">
    <location>
        <begin position="23"/>
        <end position="996"/>
    </location>
</feature>
<name>A0A8X7QZL2_BRACI</name>
<evidence type="ECO:0000256" key="1">
    <source>
        <dbReference type="ARBA" id="ARBA00022801"/>
    </source>
</evidence>
<feature type="signal peptide" evidence="2">
    <location>
        <begin position="1"/>
        <end position="22"/>
    </location>
</feature>
<keyword evidence="1" id="KW-0378">Hydrolase</keyword>
<dbReference type="InterPro" id="IPR002921">
    <property type="entry name" value="Fungal_lipase-type"/>
</dbReference>
<keyword evidence="5" id="KW-1185">Reference proteome</keyword>